<dbReference type="EMBL" id="BARS01049645">
    <property type="protein sequence ID" value="GAG35239.1"/>
    <property type="molecule type" value="Genomic_DNA"/>
</dbReference>
<accession>X0WW74</accession>
<dbReference type="AlphaFoldDB" id="X0WW74"/>
<feature type="non-terminal residue" evidence="1">
    <location>
        <position position="1"/>
    </location>
</feature>
<comment type="caution">
    <text evidence="1">The sequence shown here is derived from an EMBL/GenBank/DDBJ whole genome shotgun (WGS) entry which is preliminary data.</text>
</comment>
<sequence length="59" mass="6779">KLTGINSAKLDIVRKKININHISGENDNEGIRYMKRTMAKLIIIPIYSLNFKDNLKFSS</sequence>
<organism evidence="1">
    <name type="scientific">marine sediment metagenome</name>
    <dbReference type="NCBI Taxonomy" id="412755"/>
    <lineage>
        <taxon>unclassified sequences</taxon>
        <taxon>metagenomes</taxon>
        <taxon>ecological metagenomes</taxon>
    </lineage>
</organism>
<proteinExistence type="predicted"/>
<evidence type="ECO:0000313" key="1">
    <source>
        <dbReference type="EMBL" id="GAG35239.1"/>
    </source>
</evidence>
<reference evidence="1" key="1">
    <citation type="journal article" date="2014" name="Front. Microbiol.">
        <title>High frequency of phylogenetically diverse reductive dehalogenase-homologous genes in deep subseafloor sedimentary metagenomes.</title>
        <authorList>
            <person name="Kawai M."/>
            <person name="Futagami T."/>
            <person name="Toyoda A."/>
            <person name="Takaki Y."/>
            <person name="Nishi S."/>
            <person name="Hori S."/>
            <person name="Arai W."/>
            <person name="Tsubouchi T."/>
            <person name="Morono Y."/>
            <person name="Uchiyama I."/>
            <person name="Ito T."/>
            <person name="Fujiyama A."/>
            <person name="Inagaki F."/>
            <person name="Takami H."/>
        </authorList>
    </citation>
    <scope>NUCLEOTIDE SEQUENCE</scope>
    <source>
        <strain evidence="1">Expedition CK06-06</strain>
    </source>
</reference>
<name>X0WW74_9ZZZZ</name>
<gene>
    <name evidence="1" type="ORF">S01H1_74233</name>
</gene>
<protein>
    <submittedName>
        <fullName evidence="1">Uncharacterized protein</fullName>
    </submittedName>
</protein>